<sequence>MDQKLRRNTRIYKNALKIAKGKNDPKNLEVNNPHHFEDIDSIEWNGVKKSASNLYNNNSAEEHNEDDEEINPLQLLARHSLEYPCRIQERREEDVDSSKIIAKELEKLNIEDSKESTKIQDSNDLSGENFSQKLLNTLKEKENSNKKMETFKPYRPKNSNSILNKTAKMKNYLDAAKELKNSESINMTLPSTNYLNYRDANSEEHILDEEDDDDVTNQFLYFGRVSED</sequence>
<evidence type="ECO:0000313" key="1">
    <source>
        <dbReference type="EMBL" id="KAB7502660.1"/>
    </source>
</evidence>
<keyword evidence="2" id="KW-1185">Reference proteome</keyword>
<dbReference type="EMBL" id="SEYY01007022">
    <property type="protein sequence ID" value="KAB7502660.1"/>
    <property type="molecule type" value="Genomic_DNA"/>
</dbReference>
<comment type="caution">
    <text evidence="1">The sequence shown here is derived from an EMBL/GenBank/DDBJ whole genome shotgun (WGS) entry which is preliminary data.</text>
</comment>
<accession>A0A5N5TCL6</accession>
<protein>
    <submittedName>
        <fullName evidence="1">Uncharacterized protein</fullName>
    </submittedName>
</protein>
<proteinExistence type="predicted"/>
<gene>
    <name evidence="1" type="ORF">Anas_06115</name>
</gene>
<evidence type="ECO:0000313" key="2">
    <source>
        <dbReference type="Proteomes" id="UP000326759"/>
    </source>
</evidence>
<dbReference type="Proteomes" id="UP000326759">
    <property type="component" value="Unassembled WGS sequence"/>
</dbReference>
<reference evidence="1 2" key="1">
    <citation type="journal article" date="2019" name="PLoS Biol.">
        <title>Sex chromosomes control vertical transmission of feminizing Wolbachia symbionts in an isopod.</title>
        <authorList>
            <person name="Becking T."/>
            <person name="Chebbi M.A."/>
            <person name="Giraud I."/>
            <person name="Moumen B."/>
            <person name="Laverre T."/>
            <person name="Caubet Y."/>
            <person name="Peccoud J."/>
            <person name="Gilbert C."/>
            <person name="Cordaux R."/>
        </authorList>
    </citation>
    <scope>NUCLEOTIDE SEQUENCE [LARGE SCALE GENOMIC DNA]</scope>
    <source>
        <strain evidence="1">ANa2</strain>
        <tissue evidence="1">Whole body excluding digestive tract and cuticle</tissue>
    </source>
</reference>
<dbReference type="AlphaFoldDB" id="A0A5N5TCL6"/>
<organism evidence="1 2">
    <name type="scientific">Armadillidium nasatum</name>
    <dbReference type="NCBI Taxonomy" id="96803"/>
    <lineage>
        <taxon>Eukaryota</taxon>
        <taxon>Metazoa</taxon>
        <taxon>Ecdysozoa</taxon>
        <taxon>Arthropoda</taxon>
        <taxon>Crustacea</taxon>
        <taxon>Multicrustacea</taxon>
        <taxon>Malacostraca</taxon>
        <taxon>Eumalacostraca</taxon>
        <taxon>Peracarida</taxon>
        <taxon>Isopoda</taxon>
        <taxon>Oniscidea</taxon>
        <taxon>Crinocheta</taxon>
        <taxon>Armadillidiidae</taxon>
        <taxon>Armadillidium</taxon>
    </lineage>
</organism>
<name>A0A5N5TCL6_9CRUS</name>